<sequence length="213" mass="24185">MAATAVPNWVMLERFVFRRDDDASFREDKRTMAAGTTFTGTPFRVSFILADPPTPSRLYVWWPRGPKLSMVCHLVAAHRDLVLLRLDYPGDESDPSPFGEVRNDYFVYIADPPSPQRAPLIRLLPDCTEYNCYFQRPVQRIFEPHGAGLLCCGEEGTFVVAYLDIRRTPPSGELRAELSVLRSSVRSSDAGEEQWTTKLLPIKYRDDVVPTSL</sequence>
<reference evidence="1 2" key="1">
    <citation type="journal article" date="2019" name="Sci. Rep.">
        <title>A high-quality genome of Eragrostis curvula grass provides insights into Poaceae evolution and supports new strategies to enhance forage quality.</title>
        <authorList>
            <person name="Carballo J."/>
            <person name="Santos B.A.C.M."/>
            <person name="Zappacosta D."/>
            <person name="Garbus I."/>
            <person name="Selva J.P."/>
            <person name="Gallo C.A."/>
            <person name="Diaz A."/>
            <person name="Albertini E."/>
            <person name="Caccamo M."/>
            <person name="Echenique V."/>
        </authorList>
    </citation>
    <scope>NUCLEOTIDE SEQUENCE [LARGE SCALE GENOMIC DNA]</scope>
    <source>
        <strain evidence="2">cv. Victoria</strain>
        <tissue evidence="1">Leaf</tissue>
    </source>
</reference>
<dbReference type="PANTHER" id="PTHR33074:SF97">
    <property type="entry name" value="DUF1618 DOMAIN-CONTAINING PROTEIN"/>
    <property type="match status" value="1"/>
</dbReference>
<keyword evidence="2" id="KW-1185">Reference proteome</keyword>
<comment type="caution">
    <text evidence="1">The sequence shown here is derived from an EMBL/GenBank/DDBJ whole genome shotgun (WGS) entry which is preliminary data.</text>
</comment>
<accession>A0A5J9VUT8</accession>
<gene>
    <name evidence="1" type="ORF">EJB05_12947</name>
</gene>
<protein>
    <recommendedName>
        <fullName evidence="3">DUF1618 domain-containing protein</fullName>
    </recommendedName>
</protein>
<dbReference type="PANTHER" id="PTHR33074">
    <property type="entry name" value="EXPRESSED PROTEIN-RELATED"/>
    <property type="match status" value="1"/>
</dbReference>
<name>A0A5J9VUT8_9POAL</name>
<evidence type="ECO:0000313" key="1">
    <source>
        <dbReference type="EMBL" id="TVU39523.1"/>
    </source>
</evidence>
<dbReference type="Proteomes" id="UP000324897">
    <property type="component" value="Chromosome 4"/>
</dbReference>
<organism evidence="1 2">
    <name type="scientific">Eragrostis curvula</name>
    <name type="common">weeping love grass</name>
    <dbReference type="NCBI Taxonomy" id="38414"/>
    <lineage>
        <taxon>Eukaryota</taxon>
        <taxon>Viridiplantae</taxon>
        <taxon>Streptophyta</taxon>
        <taxon>Embryophyta</taxon>
        <taxon>Tracheophyta</taxon>
        <taxon>Spermatophyta</taxon>
        <taxon>Magnoliopsida</taxon>
        <taxon>Liliopsida</taxon>
        <taxon>Poales</taxon>
        <taxon>Poaceae</taxon>
        <taxon>PACMAD clade</taxon>
        <taxon>Chloridoideae</taxon>
        <taxon>Eragrostideae</taxon>
        <taxon>Eragrostidinae</taxon>
        <taxon>Eragrostis</taxon>
    </lineage>
</organism>
<evidence type="ECO:0000313" key="2">
    <source>
        <dbReference type="Proteomes" id="UP000324897"/>
    </source>
</evidence>
<proteinExistence type="predicted"/>
<dbReference type="EMBL" id="RWGY01000007">
    <property type="protein sequence ID" value="TVU39523.1"/>
    <property type="molecule type" value="Genomic_DNA"/>
</dbReference>
<feature type="non-terminal residue" evidence="1">
    <location>
        <position position="1"/>
    </location>
</feature>
<dbReference type="AlphaFoldDB" id="A0A5J9VUT8"/>
<dbReference type="Gramene" id="TVU39523">
    <property type="protein sequence ID" value="TVU39523"/>
    <property type="gene ID" value="EJB05_12947"/>
</dbReference>
<dbReference type="OrthoDB" id="643043at2759"/>
<evidence type="ECO:0008006" key="3">
    <source>
        <dbReference type="Google" id="ProtNLM"/>
    </source>
</evidence>